<protein>
    <submittedName>
        <fullName evidence="5">Tyrosine-type recombinase/integrase</fullName>
    </submittedName>
</protein>
<organism evidence="5 6">
    <name type="scientific">Nocardiopsis tropica</name>
    <dbReference type="NCBI Taxonomy" id="109330"/>
    <lineage>
        <taxon>Bacteria</taxon>
        <taxon>Bacillati</taxon>
        <taxon>Actinomycetota</taxon>
        <taxon>Actinomycetes</taxon>
        <taxon>Streptosporangiales</taxon>
        <taxon>Nocardiopsidaceae</taxon>
        <taxon>Nocardiopsis</taxon>
    </lineage>
</organism>
<dbReference type="EMBL" id="JAUUCC010000017">
    <property type="protein sequence ID" value="MEE2050583.1"/>
    <property type="molecule type" value="Genomic_DNA"/>
</dbReference>
<proteinExistence type="inferred from homology"/>
<dbReference type="Gene3D" id="1.10.150.130">
    <property type="match status" value="1"/>
</dbReference>
<dbReference type="InterPro" id="IPR002104">
    <property type="entry name" value="Integrase_catalytic"/>
</dbReference>
<evidence type="ECO:0000259" key="4">
    <source>
        <dbReference type="PROSITE" id="PS51898"/>
    </source>
</evidence>
<evidence type="ECO:0000256" key="1">
    <source>
        <dbReference type="ARBA" id="ARBA00008857"/>
    </source>
</evidence>
<keyword evidence="3" id="KW-0233">DNA recombination</keyword>
<gene>
    <name evidence="5" type="ORF">Q8A49_08740</name>
</gene>
<sequence length="468" mass="53439">MRGYVFRRCWCREPQTRKPYRKGKCPKLRDSTHGRYWFRIDVPASKGQSRRQRQRGPFLSRIQAEHELAIALAKIGAVGYAYSSTITFAKYLKEEWLPSKVALTTSSWKAYEEVCDLYLIPAWGHLKLNEITRRRLNELVVELEKINRDEEEPSELLRRLLAVRAYRKPVSGAPARRSSTTPLSAARIKKIMACASSALGDAVTWELLEHNPAQHLTMPRVIKQRPMVWTEARARRWRETGKKPSAVMVWNVDQVRDFLRFVSQERLFPLYRLAIVRGPRRGELLALEWPDVDLENASVLIREACQGNDKAGEPKSEAGYRYIDLDATTVDVLRAWKDRQAQERAAAGELWEKNDLVFTTELGSPLRPGNVTAQMTELVRRSGLPPVTLHGLRHESVSLSLAANVRMEVISRTLGHAKPSFTSDFYGCLMPHQEREAAEVTARYLDVEVAVKPSRGLEEAIEEALDVD</sequence>
<keyword evidence="2" id="KW-0238">DNA-binding</keyword>
<accession>A0ABU7KMR4</accession>
<dbReference type="CDD" id="cd01189">
    <property type="entry name" value="INT_ICEBs1_C_like"/>
    <property type="match status" value="1"/>
</dbReference>
<comment type="similarity">
    <text evidence="1">Belongs to the 'phage' integrase family.</text>
</comment>
<dbReference type="Proteomes" id="UP001348641">
    <property type="component" value="Unassembled WGS sequence"/>
</dbReference>
<dbReference type="InterPro" id="IPR010998">
    <property type="entry name" value="Integrase_recombinase_N"/>
</dbReference>
<feature type="domain" description="Tyr recombinase" evidence="4">
    <location>
        <begin position="242"/>
        <end position="439"/>
    </location>
</feature>
<dbReference type="SUPFAM" id="SSF56349">
    <property type="entry name" value="DNA breaking-rejoining enzymes"/>
    <property type="match status" value="1"/>
</dbReference>
<evidence type="ECO:0000256" key="2">
    <source>
        <dbReference type="ARBA" id="ARBA00023125"/>
    </source>
</evidence>
<dbReference type="Pfam" id="PF00589">
    <property type="entry name" value="Phage_integrase"/>
    <property type="match status" value="1"/>
</dbReference>
<dbReference type="RefSeq" id="WP_330157785.1">
    <property type="nucleotide sequence ID" value="NZ_BAAAJA010000072.1"/>
</dbReference>
<reference evidence="5 6" key="1">
    <citation type="submission" date="2023-07" db="EMBL/GenBank/DDBJ databases">
        <authorList>
            <person name="Girao M."/>
            <person name="Carvalho M.F."/>
        </authorList>
    </citation>
    <scope>NUCLEOTIDE SEQUENCE [LARGE SCALE GENOMIC DNA]</scope>
    <source>
        <strain evidence="5 6">66/93</strain>
    </source>
</reference>
<dbReference type="InterPro" id="IPR050090">
    <property type="entry name" value="Tyrosine_recombinase_XerCD"/>
</dbReference>
<evidence type="ECO:0000313" key="6">
    <source>
        <dbReference type="Proteomes" id="UP001348641"/>
    </source>
</evidence>
<comment type="caution">
    <text evidence="5">The sequence shown here is derived from an EMBL/GenBank/DDBJ whole genome shotgun (WGS) entry which is preliminary data.</text>
</comment>
<evidence type="ECO:0000313" key="5">
    <source>
        <dbReference type="EMBL" id="MEE2050583.1"/>
    </source>
</evidence>
<dbReference type="PROSITE" id="PS51898">
    <property type="entry name" value="TYR_RECOMBINASE"/>
    <property type="match status" value="1"/>
</dbReference>
<name>A0ABU7KMR4_9ACTN</name>
<evidence type="ECO:0000256" key="3">
    <source>
        <dbReference type="ARBA" id="ARBA00023172"/>
    </source>
</evidence>
<dbReference type="PANTHER" id="PTHR30349:SF64">
    <property type="entry name" value="PROPHAGE INTEGRASE INTD-RELATED"/>
    <property type="match status" value="1"/>
</dbReference>
<dbReference type="Gene3D" id="1.10.443.10">
    <property type="entry name" value="Intergrase catalytic core"/>
    <property type="match status" value="1"/>
</dbReference>
<dbReference type="PANTHER" id="PTHR30349">
    <property type="entry name" value="PHAGE INTEGRASE-RELATED"/>
    <property type="match status" value="1"/>
</dbReference>
<dbReference type="InterPro" id="IPR013762">
    <property type="entry name" value="Integrase-like_cat_sf"/>
</dbReference>
<dbReference type="InterPro" id="IPR011010">
    <property type="entry name" value="DNA_brk_join_enz"/>
</dbReference>